<comment type="subcellular location">
    <subcellularLocation>
        <location evidence="1">Endoplasmic reticulum</location>
    </subcellularLocation>
</comment>
<reference evidence="16" key="1">
    <citation type="submission" date="2020-12" db="EMBL/GenBank/DDBJ databases">
        <title>Metabolic potential, ecology and presence of endohyphal bacteria is reflected in genomic diversity of Mucoromycotina.</title>
        <authorList>
            <person name="Muszewska A."/>
            <person name="Okrasinska A."/>
            <person name="Steczkiewicz K."/>
            <person name="Drgas O."/>
            <person name="Orlowska M."/>
            <person name="Perlinska-Lenart U."/>
            <person name="Aleksandrzak-Piekarczyk T."/>
            <person name="Szatraj K."/>
            <person name="Zielenkiewicz U."/>
            <person name="Pilsyk S."/>
            <person name="Malc E."/>
            <person name="Mieczkowski P."/>
            <person name="Kruszewska J.S."/>
            <person name="Biernat P."/>
            <person name="Pawlowska J."/>
        </authorList>
    </citation>
    <scope>NUCLEOTIDE SEQUENCE</scope>
    <source>
        <strain evidence="16">WA0000067209</strain>
    </source>
</reference>
<feature type="domain" description="Glycosyl hydrolase family 31 C-terminal" evidence="15">
    <location>
        <begin position="717"/>
        <end position="804"/>
    </location>
</feature>
<dbReference type="SUPFAM" id="SSF51445">
    <property type="entry name" value="(Trans)glycosidases"/>
    <property type="match status" value="1"/>
</dbReference>
<feature type="domain" description="Glycoside hydrolase family 31 N-terminal" evidence="13">
    <location>
        <begin position="86"/>
        <end position="317"/>
    </location>
</feature>
<evidence type="ECO:0000256" key="6">
    <source>
        <dbReference type="ARBA" id="ARBA00022824"/>
    </source>
</evidence>
<dbReference type="GO" id="GO:0005975">
    <property type="term" value="P:carbohydrate metabolic process"/>
    <property type="evidence" value="ECO:0007669"/>
    <property type="project" value="InterPro"/>
</dbReference>
<evidence type="ECO:0000256" key="1">
    <source>
        <dbReference type="ARBA" id="ARBA00004240"/>
    </source>
</evidence>
<dbReference type="InterPro" id="IPR013780">
    <property type="entry name" value="Glyco_hydro_b"/>
</dbReference>
<keyword evidence="5 10" id="KW-0378">Hydrolase</keyword>
<evidence type="ECO:0000313" key="17">
    <source>
        <dbReference type="Proteomes" id="UP000654370"/>
    </source>
</evidence>
<evidence type="ECO:0000256" key="11">
    <source>
        <dbReference type="SAM" id="SignalP"/>
    </source>
</evidence>
<comment type="caution">
    <text evidence="16">The sequence shown here is derived from an EMBL/GenBank/DDBJ whole genome shotgun (WGS) entry which is preliminary data.</text>
</comment>
<dbReference type="InterPro" id="IPR033403">
    <property type="entry name" value="DUF5110"/>
</dbReference>
<dbReference type="InterPro" id="IPR000322">
    <property type="entry name" value="Glyco_hydro_31_TIM"/>
</dbReference>
<gene>
    <name evidence="16" type="ORF">INT43_001113</name>
</gene>
<accession>A0A8H7PK90</accession>
<dbReference type="GO" id="GO:0017177">
    <property type="term" value="C:glucosidase II complex"/>
    <property type="evidence" value="ECO:0007669"/>
    <property type="project" value="TreeGrafter"/>
</dbReference>
<proteinExistence type="inferred from homology"/>
<evidence type="ECO:0000313" key="16">
    <source>
        <dbReference type="EMBL" id="KAG2175466.1"/>
    </source>
</evidence>
<keyword evidence="17" id="KW-1185">Reference proteome</keyword>
<dbReference type="Gene3D" id="2.60.40.1180">
    <property type="entry name" value="Golgi alpha-mannosidase II"/>
    <property type="match status" value="2"/>
</dbReference>
<dbReference type="GO" id="GO:0006491">
    <property type="term" value="P:N-glycan processing"/>
    <property type="evidence" value="ECO:0007669"/>
    <property type="project" value="TreeGrafter"/>
</dbReference>
<evidence type="ECO:0000259" key="13">
    <source>
        <dbReference type="Pfam" id="PF13802"/>
    </source>
</evidence>
<dbReference type="InterPro" id="IPR030458">
    <property type="entry name" value="Glyco_hydro_31_AS"/>
</dbReference>
<dbReference type="OrthoDB" id="3237269at2759"/>
<dbReference type="GO" id="GO:0090599">
    <property type="term" value="F:alpha-glucosidase activity"/>
    <property type="evidence" value="ECO:0007669"/>
    <property type="project" value="TreeGrafter"/>
</dbReference>
<comment type="pathway">
    <text evidence="2">Glycan metabolism; N-glycan metabolism.</text>
</comment>
<feature type="domain" description="DUF5110" evidence="14">
    <location>
        <begin position="823"/>
        <end position="872"/>
    </location>
</feature>
<dbReference type="InterPro" id="IPR011013">
    <property type="entry name" value="Gal_mutarotase_sf_dom"/>
</dbReference>
<evidence type="ECO:0000259" key="15">
    <source>
        <dbReference type="Pfam" id="PF21365"/>
    </source>
</evidence>
<dbReference type="EMBL" id="JAEPQZ010000011">
    <property type="protein sequence ID" value="KAG2175466.1"/>
    <property type="molecule type" value="Genomic_DNA"/>
</dbReference>
<dbReference type="FunFam" id="3.20.20.80:FF:000039">
    <property type="entry name" value="Glucosidase, alpha neutral C"/>
    <property type="match status" value="1"/>
</dbReference>
<dbReference type="CDD" id="cd06603">
    <property type="entry name" value="GH31_GANC_GANAB_alpha"/>
    <property type="match status" value="1"/>
</dbReference>
<name>A0A8H7PK90_MORIS</name>
<dbReference type="Pfam" id="PF01055">
    <property type="entry name" value="Glyco_hydro_31_2nd"/>
    <property type="match status" value="1"/>
</dbReference>
<feature type="domain" description="Glycoside hydrolase family 31 TIM barrel" evidence="12">
    <location>
        <begin position="381"/>
        <end position="709"/>
    </location>
</feature>
<sequence length="939" mass="107092">MPLRSWALACLAILSLFLLSEAVKKEDFKSCSQSAFCRRNRALADSASEQSNWQSPYTLVKDSIRFSNNFLTADVKNTATNNVLILELQVLVDNTVRVRMDEKSPLRQRYQDHAQFTLVDDAKPVKPFKSGKNTDGVVKITLDESGCRKVVVTPSPLRIDFLVNESPVVTLNDRGFFNFEHLRSKELHKPKMITQRNEDGSETEVEAEEEKDLWEETFRTWTDSKPNGPESIGMDISFHDFGHVYGIPEHASSLSLKETRGGEGAYTEPYRLYNTDVFEYEMDSPAALYGSIPFMLAHRKNESVGVFWMNPSETWIDIVKTAPESHATGVQKVFNMVKSTGQKKSTKTHWFSEAGVLDMFVFFGPSSKDVFRQYTKLTGKPAMPQSFAIAYHQCRWNYINQNDVREVDEQFDVHDIPYDVIWLDIEHNDGKRYFTWDEAKFPDPTKMQNELSQKGRKLVTIIDPHIKRDDDYYICKEAKDKNLFVKQPSGPDYEGWCWPGQSSWVDYTNPDARKWWADKFKLDNYKHSTEALYVWNDMNEPSVFNGPEITMPKDMVHHGGWEHRALHNVYGQIYHGSTADGLKERLAVQQRPFVLSRAFYAGSQRFGSIWTGDNMAQWDALQASMPMIMSVSVAGLPFAGADVGGFFNNPSHELLVRWYQAGAFQPFFRAHAHIDTKRREPWLAGEPYTDIIRNVVRERYALLPYWYNLFQEAHENGTPIMRPLVVEYPEDEAVFAMDDQFLVGGGILVKPVTEEGATQTNVYFPPSDIWYDLHTHDRVQGMASQVVPAPLDVVPAYYRGGHIVPRRERIRRSSHAMSLDPFTLVIALDANGEANGSLYLDDGKTFGYEKKEYLMAEFNFKHGVLTYSIQHKNPVFASSIASVRVERLVILGHPSASKAVATDGSGKRDLDVEKSKNGKLVVRDPAVLITENGWKIELA</sequence>
<evidence type="ECO:0000256" key="5">
    <source>
        <dbReference type="ARBA" id="ARBA00022801"/>
    </source>
</evidence>
<dbReference type="SUPFAM" id="SSF74650">
    <property type="entry name" value="Galactose mutarotase-like"/>
    <property type="match status" value="1"/>
</dbReference>
<evidence type="ECO:0000256" key="8">
    <source>
        <dbReference type="ARBA" id="ARBA00023295"/>
    </source>
</evidence>
<dbReference type="GO" id="GO:0030246">
    <property type="term" value="F:carbohydrate binding"/>
    <property type="evidence" value="ECO:0007669"/>
    <property type="project" value="InterPro"/>
</dbReference>
<evidence type="ECO:0000259" key="14">
    <source>
        <dbReference type="Pfam" id="PF17137"/>
    </source>
</evidence>
<dbReference type="PANTHER" id="PTHR22762:SF54">
    <property type="entry name" value="BCDNA.GH04962"/>
    <property type="match status" value="1"/>
</dbReference>
<keyword evidence="8 10" id="KW-0326">Glycosidase</keyword>
<dbReference type="AlphaFoldDB" id="A0A8H7PK90"/>
<evidence type="ECO:0000256" key="2">
    <source>
        <dbReference type="ARBA" id="ARBA00004833"/>
    </source>
</evidence>
<evidence type="ECO:0000256" key="3">
    <source>
        <dbReference type="ARBA" id="ARBA00007806"/>
    </source>
</evidence>
<evidence type="ECO:0000256" key="9">
    <source>
        <dbReference type="ARBA" id="ARBA00042895"/>
    </source>
</evidence>
<evidence type="ECO:0000256" key="7">
    <source>
        <dbReference type="ARBA" id="ARBA00023180"/>
    </source>
</evidence>
<dbReference type="Pfam" id="PF17137">
    <property type="entry name" value="DUF5110"/>
    <property type="match status" value="1"/>
</dbReference>
<keyword evidence="4 11" id="KW-0732">Signal</keyword>
<dbReference type="PANTHER" id="PTHR22762">
    <property type="entry name" value="ALPHA-GLUCOSIDASE"/>
    <property type="match status" value="1"/>
</dbReference>
<dbReference type="SUPFAM" id="SSF51011">
    <property type="entry name" value="Glycosyl hydrolase domain"/>
    <property type="match status" value="1"/>
</dbReference>
<dbReference type="FunFam" id="2.60.40.1180:FF:000023">
    <property type="entry name" value="neutral alpha-glucosidase AB isoform X2"/>
    <property type="match status" value="1"/>
</dbReference>
<dbReference type="InterPro" id="IPR017853">
    <property type="entry name" value="GH"/>
</dbReference>
<dbReference type="InterPro" id="IPR048395">
    <property type="entry name" value="Glyco_hydro_31_C"/>
</dbReference>
<keyword evidence="7" id="KW-0325">Glycoprotein</keyword>
<evidence type="ECO:0000259" key="12">
    <source>
        <dbReference type="Pfam" id="PF01055"/>
    </source>
</evidence>
<dbReference type="Pfam" id="PF13802">
    <property type="entry name" value="Gal_mutarotas_2"/>
    <property type="match status" value="1"/>
</dbReference>
<dbReference type="Gene3D" id="3.20.20.80">
    <property type="entry name" value="Glycosidases"/>
    <property type="match status" value="2"/>
</dbReference>
<dbReference type="Gene3D" id="2.60.40.1760">
    <property type="entry name" value="glycosyl hydrolase (family 31)"/>
    <property type="match status" value="1"/>
</dbReference>
<keyword evidence="6" id="KW-0256">Endoplasmic reticulum</keyword>
<dbReference type="Pfam" id="PF21365">
    <property type="entry name" value="Glyco_hydro_31_3rd"/>
    <property type="match status" value="1"/>
</dbReference>
<feature type="chain" id="PRO_5034416311" description="Glucosidase II subunit alpha" evidence="11">
    <location>
        <begin position="23"/>
        <end position="939"/>
    </location>
</feature>
<feature type="signal peptide" evidence="11">
    <location>
        <begin position="1"/>
        <end position="22"/>
    </location>
</feature>
<comment type="similarity">
    <text evidence="3 10">Belongs to the glycosyl hydrolase 31 family.</text>
</comment>
<protein>
    <recommendedName>
        <fullName evidence="9">Glucosidase II subunit alpha</fullName>
    </recommendedName>
</protein>
<evidence type="ECO:0000256" key="4">
    <source>
        <dbReference type="ARBA" id="ARBA00022729"/>
    </source>
</evidence>
<organism evidence="16 17">
    <name type="scientific">Mortierella isabellina</name>
    <name type="common">Filamentous fungus</name>
    <name type="synonym">Umbelopsis isabellina</name>
    <dbReference type="NCBI Taxonomy" id="91625"/>
    <lineage>
        <taxon>Eukaryota</taxon>
        <taxon>Fungi</taxon>
        <taxon>Fungi incertae sedis</taxon>
        <taxon>Mucoromycota</taxon>
        <taxon>Mucoromycotina</taxon>
        <taxon>Umbelopsidomycetes</taxon>
        <taxon>Umbelopsidales</taxon>
        <taxon>Umbelopsidaceae</taxon>
        <taxon>Umbelopsis</taxon>
    </lineage>
</organism>
<dbReference type="PROSITE" id="PS00129">
    <property type="entry name" value="GLYCOSYL_HYDROL_F31_1"/>
    <property type="match status" value="1"/>
</dbReference>
<evidence type="ECO:0000256" key="10">
    <source>
        <dbReference type="RuleBase" id="RU361185"/>
    </source>
</evidence>
<dbReference type="Proteomes" id="UP000654370">
    <property type="component" value="Unassembled WGS sequence"/>
</dbReference>
<dbReference type="CDD" id="cd14752">
    <property type="entry name" value="GH31_N"/>
    <property type="match status" value="1"/>
</dbReference>
<dbReference type="InterPro" id="IPR025887">
    <property type="entry name" value="Glyco_hydro_31_N_dom"/>
</dbReference>